<dbReference type="Proteomes" id="UP000813444">
    <property type="component" value="Unassembled WGS sequence"/>
</dbReference>
<evidence type="ECO:0000313" key="6">
    <source>
        <dbReference type="EMBL" id="KAH7304805.1"/>
    </source>
</evidence>
<name>A0A8K0SIP5_9HYPO</name>
<dbReference type="GO" id="GO:0000981">
    <property type="term" value="F:DNA-binding transcription factor activity, RNA polymerase II-specific"/>
    <property type="evidence" value="ECO:0007669"/>
    <property type="project" value="InterPro"/>
</dbReference>
<sequence length="585" mass="65456">MALQKLYCTECRRRKVRCIFGDGEGRCQQCIAHAAQCISQDTAGPNPGSNETEDLRARVANMEEMLRTLTPSTNSPGYATQGSDTHMASDHETGVFVNAPLVQFLRDGLTAQLPDLATQPSRQLIGLPSPANPILHLIPTETCLRRIFQSTHRFWSIWPLASVPIQAPETGFPQSVEDAIRFVGVSLSSGSSGVVAKCLAWLCLCIQQLPKDFEEVEARLPLRAKDLISSYLERIDSIVVSLSPPASDTDCIEAMVLQYKLFVNMGRPQRAWKCTRNALDNALLLGLHRSEGTSSTRRSYLWTTLWHQDRHLALFLGLPYTVPEQHIMLANGNGEATPDKKVLHQLNMICGYIIDRDQSHHRDSGYSSTARIVEEMEILEDMIPKDWATSDLEDGSTPLGVPFWRRATVLLFHLANQHVHLPFAATAIDDKKHAYSRYMVLKSAENILQAHEGIRAYGGVPIICDFLDFCAFNAALLLAVSLMSENSQRSSDEAERLWGMVTKFTAQMRQTADVLECSVAAQSAQVLEHIFAAYNGQYEGPERYKVTIPFFGHFQTAEELGADWCLDTSFFNTYNWNETFEFTSV</sequence>
<dbReference type="GO" id="GO:0008270">
    <property type="term" value="F:zinc ion binding"/>
    <property type="evidence" value="ECO:0007669"/>
    <property type="project" value="InterPro"/>
</dbReference>
<organism evidence="6 7">
    <name type="scientific">Stachybotrys elegans</name>
    <dbReference type="NCBI Taxonomy" id="80388"/>
    <lineage>
        <taxon>Eukaryota</taxon>
        <taxon>Fungi</taxon>
        <taxon>Dikarya</taxon>
        <taxon>Ascomycota</taxon>
        <taxon>Pezizomycotina</taxon>
        <taxon>Sordariomycetes</taxon>
        <taxon>Hypocreomycetidae</taxon>
        <taxon>Hypocreales</taxon>
        <taxon>Stachybotryaceae</taxon>
        <taxon>Stachybotrys</taxon>
    </lineage>
</organism>
<keyword evidence="3" id="KW-0804">Transcription</keyword>
<dbReference type="OrthoDB" id="6509908at2759"/>
<keyword evidence="1" id="KW-0479">Metal-binding</keyword>
<dbReference type="InterPro" id="IPR007219">
    <property type="entry name" value="XnlR_reg_dom"/>
</dbReference>
<dbReference type="GO" id="GO:0003677">
    <property type="term" value="F:DNA binding"/>
    <property type="evidence" value="ECO:0007669"/>
    <property type="project" value="InterPro"/>
</dbReference>
<evidence type="ECO:0000313" key="7">
    <source>
        <dbReference type="Proteomes" id="UP000813444"/>
    </source>
</evidence>
<keyword evidence="7" id="KW-1185">Reference proteome</keyword>
<dbReference type="InterPro" id="IPR036864">
    <property type="entry name" value="Zn2-C6_fun-type_DNA-bd_sf"/>
</dbReference>
<evidence type="ECO:0000256" key="1">
    <source>
        <dbReference type="ARBA" id="ARBA00022723"/>
    </source>
</evidence>
<gene>
    <name evidence="6" type="ORF">B0I35DRAFT_454645</name>
</gene>
<keyword evidence="2" id="KW-0805">Transcription regulation</keyword>
<dbReference type="PROSITE" id="PS50048">
    <property type="entry name" value="ZN2_CY6_FUNGAL_2"/>
    <property type="match status" value="1"/>
</dbReference>
<evidence type="ECO:0000256" key="3">
    <source>
        <dbReference type="ARBA" id="ARBA00023163"/>
    </source>
</evidence>
<comment type="caution">
    <text evidence="6">The sequence shown here is derived from an EMBL/GenBank/DDBJ whole genome shotgun (WGS) entry which is preliminary data.</text>
</comment>
<dbReference type="Pfam" id="PF00172">
    <property type="entry name" value="Zn_clus"/>
    <property type="match status" value="1"/>
</dbReference>
<dbReference type="CDD" id="cd00067">
    <property type="entry name" value="GAL4"/>
    <property type="match status" value="1"/>
</dbReference>
<dbReference type="EMBL" id="JAGPNK010000021">
    <property type="protein sequence ID" value="KAH7304805.1"/>
    <property type="molecule type" value="Genomic_DNA"/>
</dbReference>
<dbReference type="Gene3D" id="4.10.240.10">
    <property type="entry name" value="Zn(2)-C6 fungal-type DNA-binding domain"/>
    <property type="match status" value="1"/>
</dbReference>
<feature type="domain" description="Zn(2)-C6 fungal-type" evidence="5">
    <location>
        <begin position="8"/>
        <end position="39"/>
    </location>
</feature>
<keyword evidence="4" id="KW-0539">Nucleus</keyword>
<evidence type="ECO:0000256" key="2">
    <source>
        <dbReference type="ARBA" id="ARBA00023015"/>
    </source>
</evidence>
<dbReference type="SUPFAM" id="SSF57701">
    <property type="entry name" value="Zn2/Cys6 DNA-binding domain"/>
    <property type="match status" value="1"/>
</dbReference>
<evidence type="ECO:0000256" key="4">
    <source>
        <dbReference type="ARBA" id="ARBA00023242"/>
    </source>
</evidence>
<accession>A0A8K0SIP5</accession>
<dbReference type="PANTHER" id="PTHR47840">
    <property type="entry name" value="ZN(II)2CYS6 TRANSCRIPTION FACTOR (EUROFUNG)-RELATED"/>
    <property type="match status" value="1"/>
</dbReference>
<dbReference type="InterPro" id="IPR001138">
    <property type="entry name" value="Zn2Cys6_DnaBD"/>
</dbReference>
<dbReference type="PANTHER" id="PTHR47840:SF1">
    <property type="entry name" value="ZN(II)2CYS6 TRANSCRIPTION FACTOR (EUROFUNG)"/>
    <property type="match status" value="1"/>
</dbReference>
<reference evidence="6" key="1">
    <citation type="journal article" date="2021" name="Nat. Commun.">
        <title>Genetic determinants of endophytism in the Arabidopsis root mycobiome.</title>
        <authorList>
            <person name="Mesny F."/>
            <person name="Miyauchi S."/>
            <person name="Thiergart T."/>
            <person name="Pickel B."/>
            <person name="Atanasova L."/>
            <person name="Karlsson M."/>
            <person name="Huettel B."/>
            <person name="Barry K.W."/>
            <person name="Haridas S."/>
            <person name="Chen C."/>
            <person name="Bauer D."/>
            <person name="Andreopoulos W."/>
            <person name="Pangilinan J."/>
            <person name="LaButti K."/>
            <person name="Riley R."/>
            <person name="Lipzen A."/>
            <person name="Clum A."/>
            <person name="Drula E."/>
            <person name="Henrissat B."/>
            <person name="Kohler A."/>
            <person name="Grigoriev I.V."/>
            <person name="Martin F.M."/>
            <person name="Hacquard S."/>
        </authorList>
    </citation>
    <scope>NUCLEOTIDE SEQUENCE</scope>
    <source>
        <strain evidence="6">MPI-CAGE-CH-0235</strain>
    </source>
</reference>
<dbReference type="GO" id="GO:0006351">
    <property type="term" value="P:DNA-templated transcription"/>
    <property type="evidence" value="ECO:0007669"/>
    <property type="project" value="InterPro"/>
</dbReference>
<protein>
    <recommendedName>
        <fullName evidence="5">Zn(2)-C6 fungal-type domain-containing protein</fullName>
    </recommendedName>
</protein>
<dbReference type="CDD" id="cd12148">
    <property type="entry name" value="fungal_TF_MHR"/>
    <property type="match status" value="1"/>
</dbReference>
<dbReference type="SMART" id="SM00906">
    <property type="entry name" value="Fungal_trans"/>
    <property type="match status" value="1"/>
</dbReference>
<proteinExistence type="predicted"/>
<evidence type="ECO:0000259" key="5">
    <source>
        <dbReference type="PROSITE" id="PS50048"/>
    </source>
</evidence>
<dbReference type="AlphaFoldDB" id="A0A8K0SIP5"/>